<sequence length="372" mass="40096">MRILANTVLIIFLAQLIACDTEEKAPEKDHIRGVKTLKISEIENTITRRYPTKLQSTDVSALSFEVSGRLQESHLQVGQAIKAGQVLLSLDPTSLNLAVETAQASLQQSLASASDAVSDLKRQQSLHKQNIVSQAKVDRAETARKIAQAQVQQARKQVESAKDNLAKAKLIAPFDGIIGAINAESYEMINPGTTVISLYKPDHFEAKFGVSLDMVNHLAVGDPAWIEITGSPRLQGVVSAVSANADTVSSFPVTVKLTETSPRLKSGAAVEVVLTVKVNEALTYPLPLSALIIEGDVDFSKTLQQETMNAEVFLYDPNSQTVKRHKVALAGIQGNEILISEGLNIGDRVVVAGIPFLRDGMAVSLLPTSQEQ</sequence>
<reference evidence="5 6" key="1">
    <citation type="submission" date="2017-10" db="EMBL/GenBank/DDBJ databases">
        <title>Novel microbial diversity and functional potential in the marine mammal oral microbiome.</title>
        <authorList>
            <person name="Dudek N.K."/>
            <person name="Sun C.L."/>
            <person name="Burstein D."/>
            <person name="Kantor R.S."/>
            <person name="Aliaga Goltsman D.S."/>
            <person name="Bik E.M."/>
            <person name="Thomas B.C."/>
            <person name="Banfield J.F."/>
            <person name="Relman D.A."/>
        </authorList>
    </citation>
    <scope>NUCLEOTIDE SEQUENCE [LARGE SCALE GENOMIC DNA]</scope>
    <source>
        <strain evidence="5">DOLJORAL78_50_517</strain>
    </source>
</reference>
<dbReference type="Proteomes" id="UP000229278">
    <property type="component" value="Unassembled WGS sequence"/>
</dbReference>
<organism evidence="5 6">
    <name type="scientific">Candidatus Contendibacter odensensis</name>
    <dbReference type="NCBI Taxonomy" id="1400860"/>
    <lineage>
        <taxon>Bacteria</taxon>
        <taxon>Pseudomonadati</taxon>
        <taxon>Pseudomonadota</taxon>
        <taxon>Gammaproteobacteria</taxon>
        <taxon>Candidatus Competibacteraceae</taxon>
        <taxon>Candidatus Contendibacter</taxon>
    </lineage>
</organism>
<feature type="coiled-coil region" evidence="2">
    <location>
        <begin position="103"/>
        <end position="171"/>
    </location>
</feature>
<dbReference type="GO" id="GO:0015562">
    <property type="term" value="F:efflux transmembrane transporter activity"/>
    <property type="evidence" value="ECO:0007669"/>
    <property type="project" value="TreeGrafter"/>
</dbReference>
<keyword evidence="2" id="KW-0175">Coiled coil</keyword>
<protein>
    <submittedName>
        <fullName evidence="5">Uncharacterized protein</fullName>
    </submittedName>
</protein>
<feature type="domain" description="Multidrug resistance protein MdtA-like alpha-helical hairpin" evidence="3">
    <location>
        <begin position="100"/>
        <end position="166"/>
    </location>
</feature>
<accession>A0A2G6PFL9</accession>
<dbReference type="GO" id="GO:1990281">
    <property type="term" value="C:efflux pump complex"/>
    <property type="evidence" value="ECO:0007669"/>
    <property type="project" value="TreeGrafter"/>
</dbReference>
<dbReference type="Gene3D" id="2.40.420.20">
    <property type="match status" value="1"/>
</dbReference>
<name>A0A2G6PFL9_9GAMM</name>
<feature type="domain" description="Multidrug resistance protein MdtA-like barrel-sandwich hybrid" evidence="4">
    <location>
        <begin position="65"/>
        <end position="193"/>
    </location>
</feature>
<dbReference type="PANTHER" id="PTHR30469">
    <property type="entry name" value="MULTIDRUG RESISTANCE PROTEIN MDTA"/>
    <property type="match status" value="1"/>
</dbReference>
<comment type="caution">
    <text evidence="5">The sequence shown here is derived from an EMBL/GenBank/DDBJ whole genome shotgun (WGS) entry which is preliminary data.</text>
</comment>
<evidence type="ECO:0000313" key="6">
    <source>
        <dbReference type="Proteomes" id="UP000229278"/>
    </source>
</evidence>
<evidence type="ECO:0000256" key="1">
    <source>
        <dbReference type="ARBA" id="ARBA00009477"/>
    </source>
</evidence>
<dbReference type="Gene3D" id="1.10.287.470">
    <property type="entry name" value="Helix hairpin bin"/>
    <property type="match status" value="1"/>
</dbReference>
<dbReference type="InterPro" id="IPR006143">
    <property type="entry name" value="RND_pump_MFP"/>
</dbReference>
<evidence type="ECO:0000256" key="2">
    <source>
        <dbReference type="SAM" id="Coils"/>
    </source>
</evidence>
<dbReference type="NCBIfam" id="TIGR01730">
    <property type="entry name" value="RND_mfp"/>
    <property type="match status" value="1"/>
</dbReference>
<dbReference type="Pfam" id="PF25917">
    <property type="entry name" value="BSH_RND"/>
    <property type="match status" value="1"/>
</dbReference>
<evidence type="ECO:0000259" key="4">
    <source>
        <dbReference type="Pfam" id="PF25917"/>
    </source>
</evidence>
<dbReference type="EMBL" id="PDTV01000009">
    <property type="protein sequence ID" value="PIE82969.1"/>
    <property type="molecule type" value="Genomic_DNA"/>
</dbReference>
<comment type="similarity">
    <text evidence="1">Belongs to the membrane fusion protein (MFP) (TC 8.A.1) family.</text>
</comment>
<dbReference type="Pfam" id="PF25876">
    <property type="entry name" value="HH_MFP_RND"/>
    <property type="match status" value="1"/>
</dbReference>
<dbReference type="InterPro" id="IPR058624">
    <property type="entry name" value="MdtA-like_HH"/>
</dbReference>
<evidence type="ECO:0000313" key="5">
    <source>
        <dbReference type="EMBL" id="PIE82969.1"/>
    </source>
</evidence>
<dbReference type="InterPro" id="IPR058625">
    <property type="entry name" value="MdtA-like_BSH"/>
</dbReference>
<dbReference type="Gene3D" id="2.40.50.100">
    <property type="match status" value="1"/>
</dbReference>
<gene>
    <name evidence="5" type="ORF">CSA09_04040</name>
</gene>
<evidence type="ECO:0000259" key="3">
    <source>
        <dbReference type="Pfam" id="PF25876"/>
    </source>
</evidence>
<proteinExistence type="inferred from homology"/>
<dbReference type="SUPFAM" id="SSF111369">
    <property type="entry name" value="HlyD-like secretion proteins"/>
    <property type="match status" value="1"/>
</dbReference>
<dbReference type="Gene3D" id="2.40.30.170">
    <property type="match status" value="1"/>
</dbReference>
<dbReference type="AlphaFoldDB" id="A0A2G6PFL9"/>